<accession>A0AAV2FTU3</accession>
<organism evidence="2 3">
    <name type="scientific">Linum trigynum</name>
    <dbReference type="NCBI Taxonomy" id="586398"/>
    <lineage>
        <taxon>Eukaryota</taxon>
        <taxon>Viridiplantae</taxon>
        <taxon>Streptophyta</taxon>
        <taxon>Embryophyta</taxon>
        <taxon>Tracheophyta</taxon>
        <taxon>Spermatophyta</taxon>
        <taxon>Magnoliopsida</taxon>
        <taxon>eudicotyledons</taxon>
        <taxon>Gunneridae</taxon>
        <taxon>Pentapetalae</taxon>
        <taxon>rosids</taxon>
        <taxon>fabids</taxon>
        <taxon>Malpighiales</taxon>
        <taxon>Linaceae</taxon>
        <taxon>Linum</taxon>
    </lineage>
</organism>
<reference evidence="2 3" key="1">
    <citation type="submission" date="2024-04" db="EMBL/GenBank/DDBJ databases">
        <authorList>
            <person name="Fracassetti M."/>
        </authorList>
    </citation>
    <scope>NUCLEOTIDE SEQUENCE [LARGE SCALE GENOMIC DNA]</scope>
</reference>
<evidence type="ECO:0000256" key="1">
    <source>
        <dbReference type="SAM" id="SignalP"/>
    </source>
</evidence>
<proteinExistence type="predicted"/>
<keyword evidence="3" id="KW-1185">Reference proteome</keyword>
<sequence length="79" mass="8621">MMKKSSSPSSVVPLVFLLAFLLVGGLEAANEKKICYGNVVVKANCVIDKICTAACVEKYGKTAFGHCEDIRYCVCYYLC</sequence>
<keyword evidence="1" id="KW-0732">Signal</keyword>
<evidence type="ECO:0008006" key="4">
    <source>
        <dbReference type="Google" id="ProtNLM"/>
    </source>
</evidence>
<dbReference type="EMBL" id="OZ034820">
    <property type="protein sequence ID" value="CAL1401053.1"/>
    <property type="molecule type" value="Genomic_DNA"/>
</dbReference>
<evidence type="ECO:0000313" key="3">
    <source>
        <dbReference type="Proteomes" id="UP001497516"/>
    </source>
</evidence>
<dbReference type="AlphaFoldDB" id="A0AAV2FTU3"/>
<name>A0AAV2FTU3_9ROSI</name>
<evidence type="ECO:0000313" key="2">
    <source>
        <dbReference type="EMBL" id="CAL1401053.1"/>
    </source>
</evidence>
<feature type="chain" id="PRO_5043729756" description="Defensin" evidence="1">
    <location>
        <begin position="29"/>
        <end position="79"/>
    </location>
</feature>
<dbReference type="Proteomes" id="UP001497516">
    <property type="component" value="Chromosome 7"/>
</dbReference>
<feature type="signal peptide" evidence="1">
    <location>
        <begin position="1"/>
        <end position="28"/>
    </location>
</feature>
<gene>
    <name evidence="2" type="ORF">LTRI10_LOCUS41135</name>
</gene>
<protein>
    <recommendedName>
        <fullName evidence="4">Defensin</fullName>
    </recommendedName>
</protein>